<reference evidence="2 3" key="1">
    <citation type="journal article" date="2012" name="BMC Genomics">
        <title>Comparative genomics of the white-rot fungi, Phanerochaete carnosa and P. chrysosporium, to elucidate the genetic basis of the distinct wood types they colonize.</title>
        <authorList>
            <person name="Suzuki H."/>
            <person name="MacDonald J."/>
            <person name="Syed K."/>
            <person name="Salamov A."/>
            <person name="Hori C."/>
            <person name="Aerts A."/>
            <person name="Henrissat B."/>
            <person name="Wiebenga A."/>
            <person name="vanKuyk P.A."/>
            <person name="Barry K."/>
            <person name="Lindquist E."/>
            <person name="LaButti K."/>
            <person name="Lapidus A."/>
            <person name="Lucas S."/>
            <person name="Coutinho P."/>
            <person name="Gong Y."/>
            <person name="Samejima M."/>
            <person name="Mahadevan R."/>
            <person name="Abou-Zaid M."/>
            <person name="de Vries R.P."/>
            <person name="Igarashi K."/>
            <person name="Yadav J.S."/>
            <person name="Grigoriev I.V."/>
            <person name="Master E.R."/>
        </authorList>
    </citation>
    <scope>NUCLEOTIDE SEQUENCE [LARGE SCALE GENOMIC DNA]</scope>
    <source>
        <strain evidence="2 3">HHB-10118-sp</strain>
    </source>
</reference>
<dbReference type="Proteomes" id="UP000008370">
    <property type="component" value="Unassembled WGS sequence"/>
</dbReference>
<evidence type="ECO:0000313" key="2">
    <source>
        <dbReference type="EMBL" id="EKM54988.1"/>
    </source>
</evidence>
<gene>
    <name evidence="2" type="ORF">PHACADRAFT_255256</name>
</gene>
<feature type="region of interest" description="Disordered" evidence="1">
    <location>
        <begin position="1"/>
        <end position="23"/>
    </location>
</feature>
<feature type="compositionally biased region" description="Basic and acidic residues" evidence="1">
    <location>
        <begin position="102"/>
        <end position="112"/>
    </location>
</feature>
<dbReference type="KEGG" id="pco:PHACADRAFT_255256"/>
<dbReference type="RefSeq" id="XP_007395337.1">
    <property type="nucleotide sequence ID" value="XM_007395275.1"/>
</dbReference>
<evidence type="ECO:0000256" key="1">
    <source>
        <dbReference type="SAM" id="MobiDB-lite"/>
    </source>
</evidence>
<dbReference type="AlphaFoldDB" id="K5VU09"/>
<dbReference type="EMBL" id="JH930472">
    <property type="protein sequence ID" value="EKM54988.1"/>
    <property type="molecule type" value="Genomic_DNA"/>
</dbReference>
<proteinExistence type="predicted"/>
<evidence type="ECO:0000313" key="3">
    <source>
        <dbReference type="Proteomes" id="UP000008370"/>
    </source>
</evidence>
<feature type="region of interest" description="Disordered" evidence="1">
    <location>
        <begin position="71"/>
        <end position="112"/>
    </location>
</feature>
<organism evidence="2 3">
    <name type="scientific">Phanerochaete carnosa (strain HHB-10118-sp)</name>
    <name type="common">White-rot fungus</name>
    <name type="synonym">Peniophora carnosa</name>
    <dbReference type="NCBI Taxonomy" id="650164"/>
    <lineage>
        <taxon>Eukaryota</taxon>
        <taxon>Fungi</taxon>
        <taxon>Dikarya</taxon>
        <taxon>Basidiomycota</taxon>
        <taxon>Agaricomycotina</taxon>
        <taxon>Agaricomycetes</taxon>
        <taxon>Polyporales</taxon>
        <taxon>Phanerochaetaceae</taxon>
        <taxon>Phanerochaete</taxon>
    </lineage>
</organism>
<accession>K5VU09</accession>
<protein>
    <submittedName>
        <fullName evidence="2">Uncharacterized protein</fullName>
    </submittedName>
</protein>
<dbReference type="GeneID" id="18916264"/>
<feature type="compositionally biased region" description="Basic and acidic residues" evidence="1">
    <location>
        <begin position="72"/>
        <end position="81"/>
    </location>
</feature>
<dbReference type="InParanoid" id="K5VU09"/>
<feature type="compositionally biased region" description="Low complexity" evidence="1">
    <location>
        <begin position="85"/>
        <end position="94"/>
    </location>
</feature>
<sequence length="156" mass="17266">MSAVGTPTRAPNGRRDIRGAPAHGASVAGFVDKARKWQRALLSWYPSYARTELPALGTQYYLLLAEPGSSTYRHDLNGEHRPHARPAAPNRPAPSQHIPPEGSERGVPRRRSAEVITKVHFRLEARRGSGRAETPLVESQTRWSGARALDHCYART</sequence>
<keyword evidence="3" id="KW-1185">Reference proteome</keyword>
<name>K5VU09_PHACS</name>
<dbReference type="HOGENOM" id="CLU_1687277_0_0_1"/>